<keyword evidence="4" id="KW-1185">Reference proteome</keyword>
<name>A0A317UM13_ASPEC</name>
<evidence type="ECO:0000313" key="4">
    <source>
        <dbReference type="Proteomes" id="UP000246171"/>
    </source>
</evidence>
<reference evidence="3" key="1">
    <citation type="submission" date="2016-12" db="EMBL/GenBank/DDBJ databases">
        <title>The genomes of Aspergillus section Nigri reveals drivers in fungal speciation.</title>
        <authorList>
            <consortium name="DOE Joint Genome Institute"/>
            <person name="Vesth T.C."/>
            <person name="Nybo J."/>
            <person name="Theobald S."/>
            <person name="Brandl J."/>
            <person name="Frisvad J.C."/>
            <person name="Nielsen K.F."/>
            <person name="Lyhne E.K."/>
            <person name="Kogle M.E."/>
            <person name="Kuo A."/>
            <person name="Riley R."/>
            <person name="Clum A."/>
            <person name="Nolan M."/>
            <person name="Lipzen A."/>
            <person name="Salamov A."/>
            <person name="Henrissat B."/>
            <person name="Wiebenga A."/>
            <person name="De vries R.P."/>
            <person name="Grigoriev I.V."/>
            <person name="Mortensen U.H."/>
            <person name="Andersen M.R."/>
            <person name="Baker S.E."/>
        </authorList>
    </citation>
    <scope>NUCLEOTIDE SEQUENCE</scope>
    <source>
        <strain evidence="3">CBS 122712</strain>
    </source>
</reference>
<feature type="chain" id="PRO_5016294393" evidence="2">
    <location>
        <begin position="40"/>
        <end position="113"/>
    </location>
</feature>
<protein>
    <submittedName>
        <fullName evidence="3">Uncharacterized protein</fullName>
    </submittedName>
</protein>
<proteinExistence type="predicted"/>
<accession>A0A317UM13</accession>
<evidence type="ECO:0000313" key="3">
    <source>
        <dbReference type="EMBL" id="PWY62525.1"/>
    </source>
</evidence>
<dbReference type="EMBL" id="MSFU01000044">
    <property type="protein sequence ID" value="PWY62525.1"/>
    <property type="molecule type" value="Genomic_DNA"/>
</dbReference>
<dbReference type="RefSeq" id="XP_025382408.1">
    <property type="nucleotide sequence ID" value="XM_025534412.1"/>
</dbReference>
<feature type="signal peptide" evidence="2">
    <location>
        <begin position="1"/>
        <end position="39"/>
    </location>
</feature>
<keyword evidence="2" id="KW-0732">Signal</keyword>
<feature type="region of interest" description="Disordered" evidence="1">
    <location>
        <begin position="88"/>
        <end position="113"/>
    </location>
</feature>
<dbReference type="GeneID" id="37056374"/>
<feature type="compositionally biased region" description="Basic and acidic residues" evidence="1">
    <location>
        <begin position="98"/>
        <end position="113"/>
    </location>
</feature>
<dbReference type="AlphaFoldDB" id="A0A317UM13"/>
<evidence type="ECO:0000256" key="2">
    <source>
        <dbReference type="SAM" id="SignalP"/>
    </source>
</evidence>
<sequence length="113" mass="12521">MFLSRKIGSGLAGPKAKPTRLLVSVFFFLVVFPPRRSQAGSTDKVTEVSTLQVPIRLVTGLRGTAQQQRRLIVSDEWRARQINKARLDPTLEAAMGGESRETDPSKLDAEEEI</sequence>
<dbReference type="VEuPathDB" id="FungiDB:BO83DRAFT_412524"/>
<organism evidence="3 4">
    <name type="scientific">Aspergillus eucalypticola (strain CBS 122712 / IBT 29274)</name>
    <dbReference type="NCBI Taxonomy" id="1448314"/>
    <lineage>
        <taxon>Eukaryota</taxon>
        <taxon>Fungi</taxon>
        <taxon>Dikarya</taxon>
        <taxon>Ascomycota</taxon>
        <taxon>Pezizomycotina</taxon>
        <taxon>Eurotiomycetes</taxon>
        <taxon>Eurotiomycetidae</taxon>
        <taxon>Eurotiales</taxon>
        <taxon>Aspergillaceae</taxon>
        <taxon>Aspergillus</taxon>
        <taxon>Aspergillus subgen. Circumdati</taxon>
    </lineage>
</organism>
<dbReference type="Proteomes" id="UP000246171">
    <property type="component" value="Unassembled WGS sequence"/>
</dbReference>
<evidence type="ECO:0000256" key="1">
    <source>
        <dbReference type="SAM" id="MobiDB-lite"/>
    </source>
</evidence>
<gene>
    <name evidence="3" type="ORF">BO83DRAFT_412524</name>
</gene>
<comment type="caution">
    <text evidence="3">The sequence shown here is derived from an EMBL/GenBank/DDBJ whole genome shotgun (WGS) entry which is preliminary data.</text>
</comment>